<keyword evidence="1" id="KW-0489">Methyltransferase</keyword>
<comment type="caution">
    <text evidence="1">The sequence shown here is derived from an EMBL/GenBank/DDBJ whole genome shotgun (WGS) entry which is preliminary data.</text>
</comment>
<dbReference type="EMBL" id="JAMZIH010005940">
    <property type="protein sequence ID" value="KAJ1674470.1"/>
    <property type="molecule type" value="Genomic_DNA"/>
</dbReference>
<evidence type="ECO:0000313" key="2">
    <source>
        <dbReference type="Proteomes" id="UP001145114"/>
    </source>
</evidence>
<sequence length="560" mass="62246">LIHSYLRDNNDAKLGLAATIIPPPADIASDSNRYGDESSGQSAGSLIVAAMTGRKDSVEADPLRTWFAASLLSVLLHNNDDCKQLALGYKLKQQANSDGEGVEEDAMPLLDELAYQCSNYSKKLGTQLSNLAQVVVAYLSILAVWLYRHPHTVARFLDEGANYQFLVHIISGSMPAPRLVQGLASFLLGIAYEFDIDPSTNVTRESLYPILRKQASVDQMLLQVQSLHKDPIFSMARTIFLFPNKIVEMDPTEVYFDTTITEILVDHFEVFRRQVVTDPNNPSPLPLQFSQTQMSAAIAVEDGAPPPTASATTTTATQSVASTLSSPMVARAVSPSDHLQGASPSMIYQAEVEALKKKLTTRNAKITKLERTINDLKSQLAVAAIEQQQQHQSEGQPQQYQDSIANLQRELDSTNAKLMDVERRYAESLDQISQLNQRLSEAELHLQTKENEWLSDLQLLEDRLEESEALNRQLQEQLEHTSIPAAATTSTTSHDDAQTVDRLTKQFKELETTQEDLMLLLGDQTEKIDNYRQRLRQLGQTVSDSEDGNDDNDDDDNNNA</sequence>
<accession>A0ACC1HGH4</accession>
<proteinExistence type="predicted"/>
<evidence type="ECO:0000313" key="1">
    <source>
        <dbReference type="EMBL" id="KAJ1674470.1"/>
    </source>
</evidence>
<protein>
    <submittedName>
        <fullName evidence="1">Vesicle-mediated ER to Golgi transport protein</fullName>
        <ecNumber evidence="1">2.1.1.319</ecNumber>
    </submittedName>
</protein>
<reference evidence="1" key="1">
    <citation type="submission" date="2022-06" db="EMBL/GenBank/DDBJ databases">
        <title>Phylogenomic reconstructions and comparative analyses of Kickxellomycotina fungi.</title>
        <authorList>
            <person name="Reynolds N.K."/>
            <person name="Stajich J.E."/>
            <person name="Barry K."/>
            <person name="Grigoriev I.V."/>
            <person name="Crous P."/>
            <person name="Smith M.E."/>
        </authorList>
    </citation>
    <scope>NUCLEOTIDE SEQUENCE</scope>
    <source>
        <strain evidence="1">RSA 2271</strain>
    </source>
</reference>
<name>A0ACC1HGH4_9FUNG</name>
<dbReference type="Proteomes" id="UP001145114">
    <property type="component" value="Unassembled WGS sequence"/>
</dbReference>
<keyword evidence="2" id="KW-1185">Reference proteome</keyword>
<feature type="non-terminal residue" evidence="1">
    <location>
        <position position="1"/>
    </location>
</feature>
<keyword evidence="1" id="KW-0808">Transferase</keyword>
<gene>
    <name evidence="1" type="primary">USO1_1</name>
    <name evidence="1" type="ORF">EV182_003209</name>
</gene>
<dbReference type="EC" id="2.1.1.319" evidence="1"/>
<organism evidence="1 2">
    <name type="scientific">Spiromyces aspiralis</name>
    <dbReference type="NCBI Taxonomy" id="68401"/>
    <lineage>
        <taxon>Eukaryota</taxon>
        <taxon>Fungi</taxon>
        <taxon>Fungi incertae sedis</taxon>
        <taxon>Zoopagomycota</taxon>
        <taxon>Kickxellomycotina</taxon>
        <taxon>Kickxellomycetes</taxon>
        <taxon>Kickxellales</taxon>
        <taxon>Kickxellaceae</taxon>
        <taxon>Spiromyces</taxon>
    </lineage>
</organism>